<dbReference type="AlphaFoldDB" id="A0A171ADK9"/>
<protein>
    <recommendedName>
        <fullName evidence="3">HEPN domain-containing protein</fullName>
    </recommendedName>
</protein>
<evidence type="ECO:0008006" key="3">
    <source>
        <dbReference type="Google" id="ProtNLM"/>
    </source>
</evidence>
<keyword evidence="2" id="KW-1185">Reference proteome</keyword>
<name>A0A171ADK9_9BACT</name>
<gene>
    <name evidence="1" type="ORF">PJIAN_4107</name>
</gene>
<reference evidence="2" key="2">
    <citation type="journal article" date="2017" name="Genome Announc.">
        <title>Draft genome sequence of Paludibacter jiangxiensis NM7(T), a propionate-producing fermentative bacterium.</title>
        <authorList>
            <person name="Qiu Y.-L."/>
            <person name="Tourlousse D.M."/>
            <person name="Matsuura N."/>
            <person name="Ohashi A."/>
            <person name="Sekiguchi Y."/>
        </authorList>
    </citation>
    <scope>NUCLEOTIDE SEQUENCE [LARGE SCALE GENOMIC DNA]</scope>
    <source>
        <strain evidence="2">NM7</strain>
    </source>
</reference>
<sequence>MFKLKDNTLDLFQEGAKYLATLSKTLERKSRFDNDLLYSIAAMCCEKLFVALLSHYDEIAEHHMPVALYKQAAEVESDLTPEMQDTCRLINRFESICSLDGFGYKTPNDDELRRIILGLQDIHALVKSRVMDNG</sequence>
<accession>A0A171ADK9</accession>
<evidence type="ECO:0000313" key="2">
    <source>
        <dbReference type="Proteomes" id="UP000076586"/>
    </source>
</evidence>
<organism evidence="1 2">
    <name type="scientific">Paludibacter jiangxiensis</name>
    <dbReference type="NCBI Taxonomy" id="681398"/>
    <lineage>
        <taxon>Bacteria</taxon>
        <taxon>Pseudomonadati</taxon>
        <taxon>Bacteroidota</taxon>
        <taxon>Bacteroidia</taxon>
        <taxon>Bacteroidales</taxon>
        <taxon>Paludibacteraceae</taxon>
        <taxon>Paludibacter</taxon>
    </lineage>
</organism>
<evidence type="ECO:0000313" key="1">
    <source>
        <dbReference type="EMBL" id="GAT63568.1"/>
    </source>
</evidence>
<dbReference type="OrthoDB" id="1120659at2"/>
<dbReference type="Proteomes" id="UP000076586">
    <property type="component" value="Unassembled WGS sequence"/>
</dbReference>
<dbReference type="STRING" id="681398.PJIAN_4107"/>
<dbReference type="RefSeq" id="WP_068704918.1">
    <property type="nucleotide sequence ID" value="NZ_BDCR01000004.1"/>
</dbReference>
<comment type="caution">
    <text evidence="1">The sequence shown here is derived from an EMBL/GenBank/DDBJ whole genome shotgun (WGS) entry which is preliminary data.</text>
</comment>
<reference evidence="2" key="1">
    <citation type="submission" date="2016-04" db="EMBL/GenBank/DDBJ databases">
        <title>Draft genome sequence of Paludibacter jiangxiensis strain NM7.</title>
        <authorList>
            <person name="Qiu Y."/>
            <person name="Matsuura N."/>
            <person name="Ohashi A."/>
            <person name="Tourlousse M.D."/>
            <person name="Sekiguchi Y."/>
        </authorList>
    </citation>
    <scope>NUCLEOTIDE SEQUENCE [LARGE SCALE GENOMIC DNA]</scope>
    <source>
        <strain evidence="2">NM7</strain>
    </source>
</reference>
<proteinExistence type="predicted"/>
<dbReference type="EMBL" id="BDCR01000004">
    <property type="protein sequence ID" value="GAT63568.1"/>
    <property type="molecule type" value="Genomic_DNA"/>
</dbReference>